<evidence type="ECO:0000256" key="1">
    <source>
        <dbReference type="SAM" id="MobiDB-lite"/>
    </source>
</evidence>
<evidence type="ECO:0000313" key="2">
    <source>
        <dbReference type="RefSeq" id="XP_028129012.1"/>
    </source>
</evidence>
<organism evidence="2">
    <name type="scientific">Diabrotica virgifera virgifera</name>
    <name type="common">western corn rootworm</name>
    <dbReference type="NCBI Taxonomy" id="50390"/>
    <lineage>
        <taxon>Eukaryota</taxon>
        <taxon>Metazoa</taxon>
        <taxon>Ecdysozoa</taxon>
        <taxon>Arthropoda</taxon>
        <taxon>Hexapoda</taxon>
        <taxon>Insecta</taxon>
        <taxon>Pterygota</taxon>
        <taxon>Neoptera</taxon>
        <taxon>Endopterygota</taxon>
        <taxon>Coleoptera</taxon>
        <taxon>Polyphaga</taxon>
        <taxon>Cucujiformia</taxon>
        <taxon>Chrysomeloidea</taxon>
        <taxon>Chrysomelidae</taxon>
        <taxon>Galerucinae</taxon>
        <taxon>Diabroticina</taxon>
        <taxon>Diabroticites</taxon>
        <taxon>Diabrotica</taxon>
    </lineage>
</organism>
<proteinExistence type="predicted"/>
<feature type="region of interest" description="Disordered" evidence="1">
    <location>
        <begin position="126"/>
        <end position="146"/>
    </location>
</feature>
<dbReference type="AlphaFoldDB" id="A0A6P7F2B9"/>
<reference evidence="2" key="1">
    <citation type="submission" date="2025-08" db="UniProtKB">
        <authorList>
            <consortium name="RefSeq"/>
        </authorList>
    </citation>
    <scope>IDENTIFICATION</scope>
    <source>
        <tissue evidence="2">Whole insect</tissue>
    </source>
</reference>
<dbReference type="InParanoid" id="A0A6P7F2B9"/>
<name>A0A6P7F2B9_DIAVI</name>
<accession>A0A6P7F2B9</accession>
<sequence>MAEIEEVKKELNKLNKSDLIRIIIEKKVPLDIKSSDKVVKYVESDENTKFPDVTTEISDNSSTDHAHAVSHLTLKYDLKVANIQLEASTRIIKELERTISNQDYIINLLQNPANLQVNHVPNTNKQSGVAGHPPNSVAKAEGKKTKGIHETRENITITNQQFSSALTQAQQSLKMNDIHSLGQNQNKTRSDAKVVGNNSESEELATKDKVWIYAAKYKQSYSTQKLETYLQTKFPGHEFSCTLYENKVNGSNSFRITADAELKDILFQPQTWPKGIEVSEYFFRRKYSVNKPPNQGRYFNRKRQQ</sequence>
<dbReference type="RefSeq" id="XP_028129012.1">
    <property type="nucleotide sequence ID" value="XM_028273211.1"/>
</dbReference>
<protein>
    <submittedName>
        <fullName evidence="2">Uncharacterized protein LOC114325214</fullName>
    </submittedName>
</protein>
<gene>
    <name evidence="2" type="primary">LOC114325214</name>
</gene>